<keyword evidence="4" id="KW-0472">Membrane</keyword>
<dbReference type="SUPFAM" id="SSF56954">
    <property type="entry name" value="Outer membrane efflux proteins (OEP)"/>
    <property type="match status" value="1"/>
</dbReference>
<keyword evidence="6" id="KW-0175">Coiled coil</keyword>
<accession>A0ABW7FZF7</accession>
<protein>
    <submittedName>
        <fullName evidence="7">TolC family protein</fullName>
    </submittedName>
</protein>
<comment type="caution">
    <text evidence="7">The sequence shown here is derived from an EMBL/GenBank/DDBJ whole genome shotgun (WGS) entry which is preliminary data.</text>
</comment>
<dbReference type="PANTHER" id="PTHR30026:SF20">
    <property type="entry name" value="OUTER MEMBRANE PROTEIN TOLC"/>
    <property type="match status" value="1"/>
</dbReference>
<dbReference type="Proteomes" id="UP001606099">
    <property type="component" value="Unassembled WGS sequence"/>
</dbReference>
<dbReference type="Gene3D" id="1.20.1600.10">
    <property type="entry name" value="Outer membrane efflux proteins (OEP)"/>
    <property type="match status" value="1"/>
</dbReference>
<gene>
    <name evidence="7" type="ORF">ACG0Z6_15790</name>
</gene>
<evidence type="ECO:0000256" key="5">
    <source>
        <dbReference type="ARBA" id="ARBA00023237"/>
    </source>
</evidence>
<comment type="subcellular location">
    <subcellularLocation>
        <location evidence="1">Cell outer membrane</location>
    </subcellularLocation>
</comment>
<evidence type="ECO:0000256" key="1">
    <source>
        <dbReference type="ARBA" id="ARBA00004442"/>
    </source>
</evidence>
<proteinExistence type="predicted"/>
<name>A0ABW7FZF7_9BURK</name>
<sequence length="466" mass="50503">MSRAHSTALRRAVWRSVPSGSGWTLALCLTAAPLAVGAQVATRCADDSTASPAAASAPKAGATEAQAQDPRSQLLQLVDLSARRSRTLGALQLLNLAAQADVAEAQAQQRLPTVNLQASTGLVGQQQNGITTQKGLQHQVGLQASASLWDFGRMAKLTEWRSQLAESARLGHSNAEEQLALQTVSLALDRSRYQLQGQVYQQYARKMACLVDALESITRADKGRASELVQAQKSLQQAELQLEMTQSALRQTEVKLRRFVGDELPPPVSMSAVLTQLPDLAQAQADVASSAEVAQASANAQAQRHYAESVQAGQRPSVSVSFNSTLIGGTQRQRDVGATVHLNVPLLQPGADAALTSAQRRYQAALLQRDETVEAKRYRVMEMHESAASALDRARRSVEILRNSDRVRASTLQQWQQLGRRSLFDVMASEGDYYSTRVSHVNALFDAQQIIALIWSQGRGVLTPLR</sequence>
<feature type="coiled-coil region" evidence="6">
    <location>
        <begin position="228"/>
        <end position="255"/>
    </location>
</feature>
<dbReference type="EMBL" id="JBIGHZ010000006">
    <property type="protein sequence ID" value="MFG6449686.1"/>
    <property type="molecule type" value="Genomic_DNA"/>
</dbReference>
<dbReference type="PANTHER" id="PTHR30026">
    <property type="entry name" value="OUTER MEMBRANE PROTEIN TOLC"/>
    <property type="match status" value="1"/>
</dbReference>
<evidence type="ECO:0000313" key="7">
    <source>
        <dbReference type="EMBL" id="MFG6449686.1"/>
    </source>
</evidence>
<dbReference type="InterPro" id="IPR051906">
    <property type="entry name" value="TolC-like"/>
</dbReference>
<evidence type="ECO:0000313" key="8">
    <source>
        <dbReference type="Proteomes" id="UP001606099"/>
    </source>
</evidence>
<keyword evidence="3" id="KW-0812">Transmembrane</keyword>
<organism evidence="7 8">
    <name type="scientific">Roseateles rivi</name>
    <dbReference type="NCBI Taxonomy" id="3299028"/>
    <lineage>
        <taxon>Bacteria</taxon>
        <taxon>Pseudomonadati</taxon>
        <taxon>Pseudomonadota</taxon>
        <taxon>Betaproteobacteria</taxon>
        <taxon>Burkholderiales</taxon>
        <taxon>Sphaerotilaceae</taxon>
        <taxon>Roseateles</taxon>
    </lineage>
</organism>
<keyword evidence="8" id="KW-1185">Reference proteome</keyword>
<keyword evidence="2" id="KW-1134">Transmembrane beta strand</keyword>
<evidence type="ECO:0000256" key="4">
    <source>
        <dbReference type="ARBA" id="ARBA00023136"/>
    </source>
</evidence>
<dbReference type="RefSeq" id="WP_394463148.1">
    <property type="nucleotide sequence ID" value="NZ_JBIGHZ010000006.1"/>
</dbReference>
<evidence type="ECO:0000256" key="3">
    <source>
        <dbReference type="ARBA" id="ARBA00022692"/>
    </source>
</evidence>
<keyword evidence="5" id="KW-0998">Cell outer membrane</keyword>
<reference evidence="7 8" key="1">
    <citation type="submission" date="2024-08" db="EMBL/GenBank/DDBJ databases">
        <authorList>
            <person name="Lu H."/>
        </authorList>
    </citation>
    <scope>NUCLEOTIDE SEQUENCE [LARGE SCALE GENOMIC DNA]</scope>
    <source>
        <strain evidence="7 8">BYS180W</strain>
    </source>
</reference>
<evidence type="ECO:0000256" key="6">
    <source>
        <dbReference type="SAM" id="Coils"/>
    </source>
</evidence>
<evidence type="ECO:0000256" key="2">
    <source>
        <dbReference type="ARBA" id="ARBA00022452"/>
    </source>
</evidence>